<dbReference type="InterPro" id="IPR022134">
    <property type="entry name" value="DUF3667"/>
</dbReference>
<feature type="transmembrane region" description="Helical" evidence="1">
    <location>
        <begin position="355"/>
        <end position="378"/>
    </location>
</feature>
<dbReference type="STRING" id="1454201.NMS_1316"/>
<feature type="transmembrane region" description="Helical" evidence="1">
    <location>
        <begin position="317"/>
        <end position="335"/>
    </location>
</feature>
<evidence type="ECO:0000313" key="3">
    <source>
        <dbReference type="Proteomes" id="UP000031760"/>
    </source>
</evidence>
<feature type="transmembrane region" description="Helical" evidence="1">
    <location>
        <begin position="92"/>
        <end position="110"/>
    </location>
</feature>
<dbReference type="Pfam" id="PF12412">
    <property type="entry name" value="DUF3667"/>
    <property type="match status" value="1"/>
</dbReference>
<keyword evidence="1" id="KW-1133">Transmembrane helix</keyword>
<protein>
    <submittedName>
        <fullName evidence="2">Gll1812 protein</fullName>
    </submittedName>
</protein>
<reference evidence="2 3" key="1">
    <citation type="journal article" date="2014" name="Proc. Natl. Acad. Sci. U.S.A.">
        <title>Functional characterization of flavobacteria rhodopsins reveals a unique class of light-driven chloride pump in bacteria.</title>
        <authorList>
            <person name="Yoshizawa S."/>
            <person name="Kumagai Y."/>
            <person name="Kim H."/>
            <person name="Ogura Y."/>
            <person name="Hayashi T."/>
            <person name="Iwasaki W."/>
            <person name="DeLong E.F."/>
            <person name="Kogure K."/>
        </authorList>
    </citation>
    <scope>NUCLEOTIDE SEQUENCE [LARGE SCALE GENOMIC DNA]</scope>
    <source>
        <strain evidence="2 3">S1-08</strain>
    </source>
</reference>
<proteinExistence type="predicted"/>
<feature type="transmembrane region" description="Helical" evidence="1">
    <location>
        <begin position="292"/>
        <end position="311"/>
    </location>
</feature>
<evidence type="ECO:0000313" key="2">
    <source>
        <dbReference type="EMBL" id="BAO55325.1"/>
    </source>
</evidence>
<accession>W8VQY2</accession>
<dbReference type="RefSeq" id="WP_041495947.1">
    <property type="nucleotide sequence ID" value="NZ_AP014548.1"/>
</dbReference>
<keyword evidence="3" id="KW-1185">Reference proteome</keyword>
<dbReference type="HOGENOM" id="CLU_046825_0_1_10"/>
<dbReference type="KEGG" id="nmf:NMS_1316"/>
<sequence length="380" mass="44350">MSTPIRLLPQFRGHKCLNCDTPLEIADRFCHHCGQINSTKKLALSDFFQEFLASFISYDSRIWRTISGILFRPGVITREYCAGKRVHYANPFRFFLTVSIVFFLLIQLVMNWNGSIEDSKIRNNNSSFFQMENDSLTGKEVALQLTKTRDSLRNNGDQLSSSLLTKIIEQQDTTSVRRVGPTRFISQEKLDEENFIIEYFSQTGAYMDHYEANKNMTVEEALEDLNHRNDKTNRLRYLKAIRYQGINKNPDLMLTMVIPKVPLFLFFFAPILSLFLWLAYARSSYNFMEHMVFTFHLFTFIFLSMFLILGLKAVTYGWVNLTLPFAALVGPYYLYKAMRTFYQQNRWKTLLKFVFINFVFLILFSISSAVFVIGSVFLSA</sequence>
<dbReference type="OrthoDB" id="675873at2"/>
<keyword evidence="1" id="KW-0812">Transmembrane</keyword>
<gene>
    <name evidence="2" type="ORF">NMS_1316</name>
</gene>
<name>W8VQY2_9FLAO</name>
<evidence type="ECO:0000256" key="1">
    <source>
        <dbReference type="SAM" id="Phobius"/>
    </source>
</evidence>
<feature type="transmembrane region" description="Helical" evidence="1">
    <location>
        <begin position="261"/>
        <end position="280"/>
    </location>
</feature>
<dbReference type="AlphaFoldDB" id="W8VQY2"/>
<keyword evidence="1" id="KW-0472">Membrane</keyword>
<dbReference type="Proteomes" id="UP000031760">
    <property type="component" value="Chromosome"/>
</dbReference>
<dbReference type="EMBL" id="AP014548">
    <property type="protein sequence ID" value="BAO55325.1"/>
    <property type="molecule type" value="Genomic_DNA"/>
</dbReference>
<organism evidence="2 3">
    <name type="scientific">Nonlabens marinus S1-08</name>
    <dbReference type="NCBI Taxonomy" id="1454201"/>
    <lineage>
        <taxon>Bacteria</taxon>
        <taxon>Pseudomonadati</taxon>
        <taxon>Bacteroidota</taxon>
        <taxon>Flavobacteriia</taxon>
        <taxon>Flavobacteriales</taxon>
        <taxon>Flavobacteriaceae</taxon>
        <taxon>Nonlabens</taxon>
    </lineage>
</organism>